<dbReference type="GeneID" id="63785178"/>
<dbReference type="InterPro" id="IPR046468">
    <property type="entry name" value="Spt20-like_SEP"/>
</dbReference>
<dbReference type="EMBL" id="MCFI01000002">
    <property type="protein sequence ID" value="ORY87003.1"/>
    <property type="molecule type" value="Genomic_DNA"/>
</dbReference>
<dbReference type="GO" id="GO:0006357">
    <property type="term" value="P:regulation of transcription by RNA polymerase II"/>
    <property type="evidence" value="ECO:0007669"/>
    <property type="project" value="TreeGrafter"/>
</dbReference>
<keyword evidence="4" id="KW-1185">Reference proteome</keyword>
<dbReference type="AlphaFoldDB" id="A0A1Y2FSN5"/>
<dbReference type="Proteomes" id="UP000193685">
    <property type="component" value="Unassembled WGS sequence"/>
</dbReference>
<evidence type="ECO:0000313" key="4">
    <source>
        <dbReference type="Proteomes" id="UP000193685"/>
    </source>
</evidence>
<gene>
    <name evidence="3" type="ORF">BCR37DRAFT_376352</name>
</gene>
<accession>A0A1Y2FSN5</accession>
<dbReference type="PANTHER" id="PTHR13526">
    <property type="entry name" value="TRANSCRIPTION FACTOR SPT20 HOMOLOG"/>
    <property type="match status" value="1"/>
</dbReference>
<name>A0A1Y2FSN5_PROLT</name>
<evidence type="ECO:0000259" key="2">
    <source>
        <dbReference type="Pfam" id="PF12090"/>
    </source>
</evidence>
<dbReference type="InterPro" id="IPR021950">
    <property type="entry name" value="Spt20"/>
</dbReference>
<dbReference type="Pfam" id="PF12090">
    <property type="entry name" value="Spt20_SEP"/>
    <property type="match status" value="1"/>
</dbReference>
<proteinExistence type="predicted"/>
<sequence length="636" mass="68869">METRGVTAATKVPEPKPAAANNASGTTPRIKIKQPSYRATLLRLSNSISHSSAEILQRYSKNEPSLILHFHQQHWRFEQQDGIFLYNSQGRQILECIRNEQIPVDCLEVFRDVKIKYYEGCLILRLVDHRSTPPTILHTALRPSPESIWTEMLLYSEQTQGNFTDAKALLVESDILVATNPPLNLKPAVHPAQVAQYLTDLRDPPLPRSKRRRGVTHDSERDKLMFLYDEGHGKDFAPDFKRLAFVEAHRRKRALAAQRTGATAATGAAGGPAGNVLTPGHAPIRSGTTTVPAIPANATPEEALAAQQQQVQQALAANRSSASPAIKASQQTPMSLQQQQQMAQLSQQQQQAAMAAATAMSNGNASQQQQQQQQQQGLMSQQQQLQQQQISMQGMSANGAFAARQAQVQAAAKRTGQSPQMPRQGMTPQQMAQQLAMHQAQLQQQQQQHQNGKLQQAGQGNNQMFDDLARQQQIMLQQRAMAIRNMQAQNAARQHAVAAAAAAAQTGQSPSPGSMHARLPQGGNSGGRSQTSSPAMHAANLQNGGHVGGSPALQQQMLQQQMQMQAMQAAAAANGGGGGGRGAPTQLQLQQMRQAHLVQQQQMAFNNANAQAQQQAHLQAKAQAAAAALAQQHGGK</sequence>
<reference evidence="3 4" key="1">
    <citation type="submission" date="2016-07" db="EMBL/GenBank/DDBJ databases">
        <title>Pervasive Adenine N6-methylation of Active Genes in Fungi.</title>
        <authorList>
            <consortium name="DOE Joint Genome Institute"/>
            <person name="Mondo S.J."/>
            <person name="Dannebaum R.O."/>
            <person name="Kuo R.C."/>
            <person name="Labutti K."/>
            <person name="Haridas S."/>
            <person name="Kuo A."/>
            <person name="Salamov A."/>
            <person name="Ahrendt S.R."/>
            <person name="Lipzen A."/>
            <person name="Sullivan W."/>
            <person name="Andreopoulos W.B."/>
            <person name="Clum A."/>
            <person name="Lindquist E."/>
            <person name="Daum C."/>
            <person name="Ramamoorthy G.K."/>
            <person name="Gryganskyi A."/>
            <person name="Culley D."/>
            <person name="Magnuson J.K."/>
            <person name="James T.Y."/>
            <person name="O'Malley M.A."/>
            <person name="Stajich J.E."/>
            <person name="Spatafora J.W."/>
            <person name="Visel A."/>
            <person name="Grigoriev I.V."/>
        </authorList>
    </citation>
    <scope>NUCLEOTIDE SEQUENCE [LARGE SCALE GENOMIC DNA]</scope>
    <source>
        <strain evidence="3 4">12-1054</strain>
    </source>
</reference>
<protein>
    <submittedName>
        <fullName evidence="3">Spt20 family-domain-containing protein</fullName>
    </submittedName>
</protein>
<dbReference type="PANTHER" id="PTHR13526:SF8">
    <property type="entry name" value="TRANSCRIPTION FACTOR SPT20 HOMOLOG"/>
    <property type="match status" value="1"/>
</dbReference>
<dbReference type="STRING" id="56484.A0A1Y2FSN5"/>
<dbReference type="GO" id="GO:0003712">
    <property type="term" value="F:transcription coregulator activity"/>
    <property type="evidence" value="ECO:0007669"/>
    <property type="project" value="InterPro"/>
</dbReference>
<feature type="compositionally biased region" description="Low complexity" evidence="1">
    <location>
        <begin position="328"/>
        <end position="375"/>
    </location>
</feature>
<evidence type="ECO:0000313" key="3">
    <source>
        <dbReference type="EMBL" id="ORY87003.1"/>
    </source>
</evidence>
<feature type="domain" description="Spt20-like SEP" evidence="2">
    <location>
        <begin position="60"/>
        <end position="199"/>
    </location>
</feature>
<dbReference type="OrthoDB" id="1932706at2759"/>
<dbReference type="OMA" id="EKIMRLM"/>
<dbReference type="RefSeq" id="XP_040727859.1">
    <property type="nucleotide sequence ID" value="XM_040868579.1"/>
</dbReference>
<comment type="caution">
    <text evidence="3">The sequence shown here is derived from an EMBL/GenBank/DDBJ whole genome shotgun (WGS) entry which is preliminary data.</text>
</comment>
<feature type="compositionally biased region" description="Low complexity" evidence="1">
    <location>
        <begin position="303"/>
        <end position="317"/>
    </location>
</feature>
<feature type="region of interest" description="Disordered" evidence="1">
    <location>
        <begin position="1"/>
        <end position="27"/>
    </location>
</feature>
<feature type="region of interest" description="Disordered" evidence="1">
    <location>
        <begin position="406"/>
        <end position="459"/>
    </location>
</feature>
<organism evidence="3 4">
    <name type="scientific">Protomyces lactucae-debilis</name>
    <dbReference type="NCBI Taxonomy" id="2754530"/>
    <lineage>
        <taxon>Eukaryota</taxon>
        <taxon>Fungi</taxon>
        <taxon>Dikarya</taxon>
        <taxon>Ascomycota</taxon>
        <taxon>Taphrinomycotina</taxon>
        <taxon>Taphrinomycetes</taxon>
        <taxon>Taphrinales</taxon>
        <taxon>Protomycetaceae</taxon>
        <taxon>Protomyces</taxon>
    </lineage>
</organism>
<evidence type="ECO:0000256" key="1">
    <source>
        <dbReference type="SAM" id="MobiDB-lite"/>
    </source>
</evidence>
<dbReference type="GO" id="GO:0000124">
    <property type="term" value="C:SAGA complex"/>
    <property type="evidence" value="ECO:0007669"/>
    <property type="project" value="InterPro"/>
</dbReference>
<feature type="region of interest" description="Disordered" evidence="1">
    <location>
        <begin position="501"/>
        <end position="551"/>
    </location>
</feature>
<feature type="compositionally biased region" description="Low complexity" evidence="1">
    <location>
        <begin position="429"/>
        <end position="459"/>
    </location>
</feature>
<feature type="region of interest" description="Disordered" evidence="1">
    <location>
        <begin position="303"/>
        <end position="375"/>
    </location>
</feature>